<sequence length="125" mass="13518">MGANIEATRSDSGTTALHCAVLSLQTEVVRLLLEKGANIHSVTTQAATALHLVFNVPVADYGRKHQDSKQLVPTTTLLLAHGSNILQKNNLGQTPLDLAEIGGHSEVKYLFLQHIKECNLKEPEA</sequence>
<dbReference type="OrthoDB" id="2647035at2759"/>
<dbReference type="PANTHER" id="PTHR24171">
    <property type="entry name" value="ANKYRIN REPEAT DOMAIN-CONTAINING PROTEIN 39-RELATED"/>
    <property type="match status" value="1"/>
</dbReference>
<gene>
    <name evidence="4" type="ORF">L211DRAFT_692410</name>
</gene>
<dbReference type="Gene3D" id="1.25.40.20">
    <property type="entry name" value="Ankyrin repeat-containing domain"/>
    <property type="match status" value="2"/>
</dbReference>
<organism evidence="4 5">
    <name type="scientific">Terfezia boudieri ATCC MYA-4762</name>
    <dbReference type="NCBI Taxonomy" id="1051890"/>
    <lineage>
        <taxon>Eukaryota</taxon>
        <taxon>Fungi</taxon>
        <taxon>Dikarya</taxon>
        <taxon>Ascomycota</taxon>
        <taxon>Pezizomycotina</taxon>
        <taxon>Pezizomycetes</taxon>
        <taxon>Pezizales</taxon>
        <taxon>Pezizaceae</taxon>
        <taxon>Terfezia</taxon>
    </lineage>
</organism>
<keyword evidence="2 3" id="KW-0040">ANK repeat</keyword>
<evidence type="ECO:0000313" key="5">
    <source>
        <dbReference type="Proteomes" id="UP000267821"/>
    </source>
</evidence>
<keyword evidence="5" id="KW-1185">Reference proteome</keyword>
<dbReference type="InParanoid" id="A0A3N4L706"/>
<dbReference type="Proteomes" id="UP000267821">
    <property type="component" value="Unassembled WGS sequence"/>
</dbReference>
<name>A0A3N4L706_9PEZI</name>
<dbReference type="Pfam" id="PF00023">
    <property type="entry name" value="Ank"/>
    <property type="match status" value="1"/>
</dbReference>
<dbReference type="EMBL" id="ML121615">
    <property type="protein sequence ID" value="RPB18680.1"/>
    <property type="molecule type" value="Genomic_DNA"/>
</dbReference>
<dbReference type="SUPFAM" id="SSF48403">
    <property type="entry name" value="Ankyrin repeat"/>
    <property type="match status" value="1"/>
</dbReference>
<evidence type="ECO:0000256" key="2">
    <source>
        <dbReference type="ARBA" id="ARBA00023043"/>
    </source>
</evidence>
<evidence type="ECO:0000313" key="4">
    <source>
        <dbReference type="EMBL" id="RPB18680.1"/>
    </source>
</evidence>
<dbReference type="AlphaFoldDB" id="A0A3N4L706"/>
<dbReference type="PROSITE" id="PS50088">
    <property type="entry name" value="ANK_REPEAT"/>
    <property type="match status" value="1"/>
</dbReference>
<evidence type="ECO:0000256" key="1">
    <source>
        <dbReference type="ARBA" id="ARBA00022737"/>
    </source>
</evidence>
<dbReference type="SMART" id="SM00248">
    <property type="entry name" value="ANK"/>
    <property type="match status" value="2"/>
</dbReference>
<feature type="repeat" description="ANK" evidence="3">
    <location>
        <begin position="12"/>
        <end position="44"/>
    </location>
</feature>
<dbReference type="InterPro" id="IPR002110">
    <property type="entry name" value="Ankyrin_rpt"/>
</dbReference>
<keyword evidence="1" id="KW-0677">Repeat</keyword>
<evidence type="ECO:0000256" key="3">
    <source>
        <dbReference type="PROSITE-ProRule" id="PRU00023"/>
    </source>
</evidence>
<proteinExistence type="predicted"/>
<protein>
    <submittedName>
        <fullName evidence="4">Ankyrin</fullName>
    </submittedName>
</protein>
<dbReference type="PROSITE" id="PS50297">
    <property type="entry name" value="ANK_REP_REGION"/>
    <property type="match status" value="1"/>
</dbReference>
<dbReference type="STRING" id="1051890.A0A3N4L706"/>
<reference evidence="4 5" key="1">
    <citation type="journal article" date="2018" name="Nat. Ecol. Evol.">
        <title>Pezizomycetes genomes reveal the molecular basis of ectomycorrhizal truffle lifestyle.</title>
        <authorList>
            <person name="Murat C."/>
            <person name="Payen T."/>
            <person name="Noel B."/>
            <person name="Kuo A."/>
            <person name="Morin E."/>
            <person name="Chen J."/>
            <person name="Kohler A."/>
            <person name="Krizsan K."/>
            <person name="Balestrini R."/>
            <person name="Da Silva C."/>
            <person name="Montanini B."/>
            <person name="Hainaut M."/>
            <person name="Levati E."/>
            <person name="Barry K.W."/>
            <person name="Belfiori B."/>
            <person name="Cichocki N."/>
            <person name="Clum A."/>
            <person name="Dockter R.B."/>
            <person name="Fauchery L."/>
            <person name="Guy J."/>
            <person name="Iotti M."/>
            <person name="Le Tacon F."/>
            <person name="Lindquist E.A."/>
            <person name="Lipzen A."/>
            <person name="Malagnac F."/>
            <person name="Mello A."/>
            <person name="Molinier V."/>
            <person name="Miyauchi S."/>
            <person name="Poulain J."/>
            <person name="Riccioni C."/>
            <person name="Rubini A."/>
            <person name="Sitrit Y."/>
            <person name="Splivallo R."/>
            <person name="Traeger S."/>
            <person name="Wang M."/>
            <person name="Zifcakova L."/>
            <person name="Wipf D."/>
            <person name="Zambonelli A."/>
            <person name="Paolocci F."/>
            <person name="Nowrousian M."/>
            <person name="Ottonello S."/>
            <person name="Baldrian P."/>
            <person name="Spatafora J.W."/>
            <person name="Henrissat B."/>
            <person name="Nagy L.G."/>
            <person name="Aury J.M."/>
            <person name="Wincker P."/>
            <person name="Grigoriev I.V."/>
            <person name="Bonfante P."/>
            <person name="Martin F.M."/>
        </authorList>
    </citation>
    <scope>NUCLEOTIDE SEQUENCE [LARGE SCALE GENOMIC DNA]</scope>
    <source>
        <strain evidence="4 5">ATCC MYA-4762</strain>
    </source>
</reference>
<dbReference type="InterPro" id="IPR036770">
    <property type="entry name" value="Ankyrin_rpt-contain_sf"/>
</dbReference>
<accession>A0A3N4L706</accession>